<dbReference type="Proteomes" id="UP000285138">
    <property type="component" value="Unassembled WGS sequence"/>
</dbReference>
<evidence type="ECO:0000313" key="2">
    <source>
        <dbReference type="Proteomes" id="UP000285138"/>
    </source>
</evidence>
<comment type="caution">
    <text evidence="1">The sequence shown here is derived from an EMBL/GenBank/DDBJ whole genome shotgun (WGS) entry which is preliminary data.</text>
</comment>
<dbReference type="EMBL" id="QZAA01000244">
    <property type="protein sequence ID" value="RQD73629.1"/>
    <property type="molecule type" value="Genomic_DNA"/>
</dbReference>
<sequence length="113" mass="13994">MWIDDYVKLHFPVNPEDMCIEEAQIFKYKHLPASLYRYREFNKYNIENLFKEQEWQSYPSEFNDPFDSRIKIGYEKVKNDYFFTNTFEEFINMIKEQGFSFTKEDINGYTFIR</sequence>
<organism evidence="1 2">
    <name type="scientific">Candidatus Syntrophonatronum acetioxidans</name>
    <dbReference type="NCBI Taxonomy" id="1795816"/>
    <lineage>
        <taxon>Bacteria</taxon>
        <taxon>Bacillati</taxon>
        <taxon>Bacillota</taxon>
        <taxon>Clostridia</taxon>
        <taxon>Eubacteriales</taxon>
        <taxon>Syntrophomonadaceae</taxon>
        <taxon>Candidatus Syntrophonatronum</taxon>
    </lineage>
</organism>
<evidence type="ECO:0000313" key="1">
    <source>
        <dbReference type="EMBL" id="RQD73629.1"/>
    </source>
</evidence>
<proteinExistence type="predicted"/>
<gene>
    <name evidence="1" type="ORF">D5R97_09135</name>
</gene>
<name>A0A424YAI8_9FIRM</name>
<reference evidence="1 2" key="1">
    <citation type="submission" date="2018-08" db="EMBL/GenBank/DDBJ databases">
        <title>The metabolism and importance of syntrophic acetate oxidation coupled to methane or sulfide production in haloalkaline environments.</title>
        <authorList>
            <person name="Timmers P.H.A."/>
            <person name="Vavourakis C.D."/>
            <person name="Sorokin D.Y."/>
            <person name="Sinninghe Damste J.S."/>
            <person name="Muyzer G."/>
            <person name="Stams A.J.M."/>
            <person name="Plugge C.M."/>
        </authorList>
    </citation>
    <scope>NUCLEOTIDE SEQUENCE [LARGE SCALE GENOMIC DNA]</scope>
    <source>
        <strain evidence="1">MSAO_Bac1</strain>
    </source>
</reference>
<accession>A0A424YAI8</accession>
<dbReference type="AlphaFoldDB" id="A0A424YAI8"/>
<protein>
    <submittedName>
        <fullName evidence="1">Uncharacterized protein</fullName>
    </submittedName>
</protein>